<dbReference type="RefSeq" id="WP_145257468.1">
    <property type="nucleotide sequence ID" value="NZ_CP036279.1"/>
</dbReference>
<dbReference type="PANTHER" id="PTHR12110">
    <property type="entry name" value="HYDROXYPYRUVATE ISOMERASE"/>
    <property type="match status" value="1"/>
</dbReference>
<evidence type="ECO:0000259" key="1">
    <source>
        <dbReference type="Pfam" id="PF01261"/>
    </source>
</evidence>
<dbReference type="InterPro" id="IPR050312">
    <property type="entry name" value="IolE/XylAMocC-like"/>
</dbReference>
<dbReference type="InterPro" id="IPR013022">
    <property type="entry name" value="Xyl_isomerase-like_TIM-brl"/>
</dbReference>
<proteinExistence type="predicted"/>
<reference evidence="2 3" key="1">
    <citation type="submission" date="2019-02" db="EMBL/GenBank/DDBJ databases">
        <title>Deep-cultivation of Planctomycetes and their phenomic and genomic characterization uncovers novel biology.</title>
        <authorList>
            <person name="Wiegand S."/>
            <person name="Jogler M."/>
            <person name="Boedeker C."/>
            <person name="Pinto D."/>
            <person name="Vollmers J."/>
            <person name="Rivas-Marin E."/>
            <person name="Kohn T."/>
            <person name="Peeters S.H."/>
            <person name="Heuer A."/>
            <person name="Rast P."/>
            <person name="Oberbeckmann S."/>
            <person name="Bunk B."/>
            <person name="Jeske O."/>
            <person name="Meyerdierks A."/>
            <person name="Storesund J.E."/>
            <person name="Kallscheuer N."/>
            <person name="Luecker S."/>
            <person name="Lage O.M."/>
            <person name="Pohl T."/>
            <person name="Merkel B.J."/>
            <person name="Hornburger P."/>
            <person name="Mueller R.-W."/>
            <person name="Bruemmer F."/>
            <person name="Labrenz M."/>
            <person name="Spormann A.M."/>
            <person name="Op den Camp H."/>
            <person name="Overmann J."/>
            <person name="Amann R."/>
            <person name="Jetten M.S.M."/>
            <person name="Mascher T."/>
            <person name="Medema M.H."/>
            <person name="Devos D.P."/>
            <person name="Kaster A.-K."/>
            <person name="Ovreas L."/>
            <person name="Rohde M."/>
            <person name="Galperin M.Y."/>
            <person name="Jogler C."/>
        </authorList>
    </citation>
    <scope>NUCLEOTIDE SEQUENCE [LARGE SCALE GENOMIC DNA]</scope>
    <source>
        <strain evidence="2 3">Pan216</strain>
    </source>
</reference>
<dbReference type="KEGG" id="knv:Pan216_17600"/>
<evidence type="ECO:0000313" key="3">
    <source>
        <dbReference type="Proteomes" id="UP000317093"/>
    </source>
</evidence>
<dbReference type="EMBL" id="CP036279">
    <property type="protein sequence ID" value="QDU60907.1"/>
    <property type="molecule type" value="Genomic_DNA"/>
</dbReference>
<sequence>MDVACSTLCFTDEPLEQALRHIAGMEFGRVELVIADHGPHLNIDEVMSDSAAVIRKIRQGPQINVCAVTTRIDPMASDLGERIDEVAHLAKQLQSPVVSVEAAATGTPIEQEVERLTALEKICSRHGTLLAVNNTIGTLTELPEVAIELCNRVQGLGVCLDPGYYISGPHQGKDYEEIFPFVRHVQLRDSGRGRDQLQIKVGRGEVEYGRLISALHRYRYRGALCVKIEKDLAEGLDIEIEVRKLRLVLESLVL</sequence>
<dbReference type="SUPFAM" id="SSF51658">
    <property type="entry name" value="Xylose isomerase-like"/>
    <property type="match status" value="1"/>
</dbReference>
<gene>
    <name evidence="2" type="ORF">Pan216_17600</name>
</gene>
<dbReference type="OrthoDB" id="253436at2"/>
<dbReference type="Gene3D" id="3.20.20.150">
    <property type="entry name" value="Divalent-metal-dependent TIM barrel enzymes"/>
    <property type="match status" value="1"/>
</dbReference>
<dbReference type="PANTHER" id="PTHR12110:SF53">
    <property type="entry name" value="BLR5974 PROTEIN"/>
    <property type="match status" value="1"/>
</dbReference>
<dbReference type="Pfam" id="PF01261">
    <property type="entry name" value="AP_endonuc_2"/>
    <property type="match status" value="1"/>
</dbReference>
<protein>
    <recommendedName>
        <fullName evidence="1">Xylose isomerase-like TIM barrel domain-containing protein</fullName>
    </recommendedName>
</protein>
<dbReference type="AlphaFoldDB" id="A0A518B1Q1"/>
<organism evidence="2 3">
    <name type="scientific">Kolteria novifilia</name>
    <dbReference type="NCBI Taxonomy" id="2527975"/>
    <lineage>
        <taxon>Bacteria</taxon>
        <taxon>Pseudomonadati</taxon>
        <taxon>Planctomycetota</taxon>
        <taxon>Planctomycetia</taxon>
        <taxon>Kolteriales</taxon>
        <taxon>Kolteriaceae</taxon>
        <taxon>Kolteria</taxon>
    </lineage>
</organism>
<keyword evidence="3" id="KW-1185">Reference proteome</keyword>
<evidence type="ECO:0000313" key="2">
    <source>
        <dbReference type="EMBL" id="QDU60907.1"/>
    </source>
</evidence>
<accession>A0A518B1Q1</accession>
<dbReference type="InterPro" id="IPR036237">
    <property type="entry name" value="Xyl_isomerase-like_sf"/>
</dbReference>
<name>A0A518B1Q1_9BACT</name>
<dbReference type="Proteomes" id="UP000317093">
    <property type="component" value="Chromosome"/>
</dbReference>
<feature type="domain" description="Xylose isomerase-like TIM barrel" evidence="1">
    <location>
        <begin position="27"/>
        <end position="232"/>
    </location>
</feature>